<dbReference type="InterPro" id="IPR022028">
    <property type="entry name" value="DUF3604"/>
</dbReference>
<dbReference type="Pfam" id="PF12228">
    <property type="entry name" value="DUF3604"/>
    <property type="match status" value="1"/>
</dbReference>
<accession>A0A6J7KC81</accession>
<organism evidence="1">
    <name type="scientific">freshwater metagenome</name>
    <dbReference type="NCBI Taxonomy" id="449393"/>
    <lineage>
        <taxon>unclassified sequences</taxon>
        <taxon>metagenomes</taxon>
        <taxon>ecological metagenomes</taxon>
    </lineage>
</organism>
<proteinExistence type="predicted"/>
<reference evidence="1" key="1">
    <citation type="submission" date="2020-05" db="EMBL/GenBank/DDBJ databases">
        <authorList>
            <person name="Chiriac C."/>
            <person name="Salcher M."/>
            <person name="Ghai R."/>
            <person name="Kavagutti S V."/>
        </authorList>
    </citation>
    <scope>NUCLEOTIDE SEQUENCE</scope>
</reference>
<gene>
    <name evidence="1" type="ORF">UFOPK3773_01516</name>
</gene>
<evidence type="ECO:0000313" key="1">
    <source>
        <dbReference type="EMBL" id="CAB4952961.1"/>
    </source>
</evidence>
<dbReference type="Gene3D" id="3.20.20.140">
    <property type="entry name" value="Metal-dependent hydrolases"/>
    <property type="match status" value="1"/>
</dbReference>
<dbReference type="AlphaFoldDB" id="A0A6J7KC81"/>
<name>A0A6J7KC81_9ZZZZ</name>
<protein>
    <submittedName>
        <fullName evidence="1">Unannotated protein</fullName>
    </submittedName>
</protein>
<dbReference type="InterPro" id="IPR016195">
    <property type="entry name" value="Pol/histidinol_Pase-like"/>
</dbReference>
<sequence length="1014" mass="109300">MTDATHDDAGLVCERLADVLADYFRLLGRGLADDTVDAAVQPLLGLQLNALGGEATAQALRDIDRLAEAILVSAVSTPVRITATATVSEPGVPGYAPTLAEASGDDVFSAWLAFEPEDGDRLVVRRLGVAVDALWPITAFRDTTTGRQVVVRPTLTSGPGVDGAWLLYSAPSDVGWSVWARHVTAAGLGSAELVSSGVDHALNQEAVIDPAGTLRVVLQELHDGTFRAAYRERDGESWTDSELLSPEGENAWDPCLVGEGGELTVFWSSYRRGLFRIMARSRSQGRWGDEREAPTGAQRHALHPQAVADPGGGAWLAYDSLAVPDQTTSGLTRYRPVGEVRDGVTHDPIPGFGLTCHVDVLLVRGGEFHRPAAGGPIAESAAACYPRVAVDGQGVLWLAHRTMRQLPFGDYLAHVAVRAHVGADWSPPRLLPASDGTCSELSLRPAEQGVTVLYHGDGHAERHLAMLRGHMRPDAYATGEEALRREHLRLPSTERMAAGGHVGEGLVTVSTLRSDHPARPTELVAVVSQERGHEPVELAVGPRDHRPVGWPPNGDGAARQLFWGDLHRHSNVSRCGAGLDIGTDDHYRFADDLLGCDFWALTDHAENTSELNWHHLKKLANAFYRPGAHASLVGFEWTSFLYGHYNVIYAGDDGPIFSSVEAETDNPSKLWERLEPHEALTIPHHPAAWVYPTDWSYRHDRFLRLVEVFQACTGSYESDWCHRQYQDALAPGASVQDALAAGQRLGFIGSTDHGNGAAYVGVYSEKLDRASIVRALSERRCFAATRRGIVPELRVGGASMGEEVTLAEGEIPPLVFGAVGVSELSVVQLVRDGEVVASSQRAPSGRARLWVPLDLQLRSHDGGPRDMTGQLSIVGDATVVPTEWCQPEVTSIHATSVMWSTALPERYGKRYRPPGVVNIGVTIEGSAKALVTVEAGGVALRATLAELNDGRTSDARAEGCEIRARLGVGGLTGMGTTSWLVQADPGILRAGSWYYVRVIQVDGEAAWSSPVWVD</sequence>
<dbReference type="EMBL" id="CAFBNF010000186">
    <property type="protein sequence ID" value="CAB4952961.1"/>
    <property type="molecule type" value="Genomic_DNA"/>
</dbReference>
<dbReference type="SUPFAM" id="SSF89550">
    <property type="entry name" value="PHP domain-like"/>
    <property type="match status" value="1"/>
</dbReference>